<organism evidence="1 2">
    <name type="scientific">Lunasporangiospora selenospora</name>
    <dbReference type="NCBI Taxonomy" id="979761"/>
    <lineage>
        <taxon>Eukaryota</taxon>
        <taxon>Fungi</taxon>
        <taxon>Fungi incertae sedis</taxon>
        <taxon>Mucoromycota</taxon>
        <taxon>Mortierellomycotina</taxon>
        <taxon>Mortierellomycetes</taxon>
        <taxon>Mortierellales</taxon>
        <taxon>Mortierellaceae</taxon>
        <taxon>Lunasporangiospora</taxon>
    </lineage>
</organism>
<protein>
    <submittedName>
        <fullName evidence="1">Uncharacterized protein</fullName>
    </submittedName>
</protein>
<dbReference type="Proteomes" id="UP000780801">
    <property type="component" value="Unassembled WGS sequence"/>
</dbReference>
<feature type="non-terminal residue" evidence="1">
    <location>
        <position position="1"/>
    </location>
</feature>
<evidence type="ECO:0000313" key="1">
    <source>
        <dbReference type="EMBL" id="KAF9577708.1"/>
    </source>
</evidence>
<sequence length="188" mass="20740">SNATRIFLDQRSIERALKIASSKNENAISKENIMEQLRQVRSKFDDPSTYLLCRSAGYFTNDHTCQPFTVFTLANSDSLQKGNGAAGAMVFNKIAKNVLMFGSEATLQRKTIESAIDQSNGEGSIVKALKNTLELFKETTHTSEDIPILANKLLCKELEAMADGLSSYIAEANKTVLSFVTHSFNAIY</sequence>
<name>A0A9P6FLP2_9FUNG</name>
<reference evidence="1" key="1">
    <citation type="journal article" date="2020" name="Fungal Divers.">
        <title>Resolving the Mortierellaceae phylogeny through synthesis of multi-gene phylogenetics and phylogenomics.</title>
        <authorList>
            <person name="Vandepol N."/>
            <person name="Liber J."/>
            <person name="Desiro A."/>
            <person name="Na H."/>
            <person name="Kennedy M."/>
            <person name="Barry K."/>
            <person name="Grigoriev I.V."/>
            <person name="Miller A.N."/>
            <person name="O'Donnell K."/>
            <person name="Stajich J.E."/>
            <person name="Bonito G."/>
        </authorList>
    </citation>
    <scope>NUCLEOTIDE SEQUENCE</scope>
    <source>
        <strain evidence="1">KOD1015</strain>
    </source>
</reference>
<dbReference type="OrthoDB" id="2250876at2759"/>
<comment type="caution">
    <text evidence="1">The sequence shown here is derived from an EMBL/GenBank/DDBJ whole genome shotgun (WGS) entry which is preliminary data.</text>
</comment>
<accession>A0A9P6FLP2</accession>
<evidence type="ECO:0000313" key="2">
    <source>
        <dbReference type="Proteomes" id="UP000780801"/>
    </source>
</evidence>
<dbReference type="AlphaFoldDB" id="A0A9P6FLP2"/>
<dbReference type="EMBL" id="JAABOA010004470">
    <property type="protein sequence ID" value="KAF9577708.1"/>
    <property type="molecule type" value="Genomic_DNA"/>
</dbReference>
<keyword evidence="2" id="KW-1185">Reference proteome</keyword>
<proteinExistence type="predicted"/>
<gene>
    <name evidence="1" type="ORF">BGW38_006908</name>
</gene>